<dbReference type="GO" id="GO:0009279">
    <property type="term" value="C:cell outer membrane"/>
    <property type="evidence" value="ECO:0007669"/>
    <property type="project" value="UniProtKB-SubCell"/>
</dbReference>
<feature type="signal peptide" evidence="8">
    <location>
        <begin position="1"/>
        <end position="21"/>
    </location>
</feature>
<dbReference type="RefSeq" id="WP_301191779.1">
    <property type="nucleotide sequence ID" value="NZ_JAPDPJ010000047.1"/>
</dbReference>
<dbReference type="PROSITE" id="PS52016">
    <property type="entry name" value="TONB_DEPENDENT_REC_3"/>
    <property type="match status" value="1"/>
</dbReference>
<keyword evidence="11" id="KW-1185">Reference proteome</keyword>
<protein>
    <submittedName>
        <fullName evidence="10">SusC/RagA family TonB-linked outer membrane protein</fullName>
    </submittedName>
</protein>
<dbReference type="InterPro" id="IPR039426">
    <property type="entry name" value="TonB-dep_rcpt-like"/>
</dbReference>
<reference evidence="10" key="1">
    <citation type="submission" date="2022-10" db="EMBL/GenBank/DDBJ databases">
        <authorList>
            <person name="Yu W.X."/>
        </authorList>
    </citation>
    <scope>NUCLEOTIDE SEQUENCE</scope>
    <source>
        <strain evidence="10">AAT</strain>
    </source>
</reference>
<dbReference type="EMBL" id="JAPDPJ010000047">
    <property type="protein sequence ID" value="MCW3788218.1"/>
    <property type="molecule type" value="Genomic_DNA"/>
</dbReference>
<dbReference type="Pfam" id="PF13715">
    <property type="entry name" value="CarbopepD_reg_2"/>
    <property type="match status" value="1"/>
</dbReference>
<keyword evidence="4 7" id="KW-0812">Transmembrane</keyword>
<dbReference type="InterPro" id="IPR008969">
    <property type="entry name" value="CarboxyPept-like_regulatory"/>
</dbReference>
<dbReference type="Pfam" id="PF07715">
    <property type="entry name" value="Plug"/>
    <property type="match status" value="1"/>
</dbReference>
<keyword evidence="5 7" id="KW-0472">Membrane</keyword>
<feature type="chain" id="PRO_5042070710" evidence="8">
    <location>
        <begin position="22"/>
        <end position="1023"/>
    </location>
</feature>
<dbReference type="SUPFAM" id="SSF49464">
    <property type="entry name" value="Carboxypeptidase regulatory domain-like"/>
    <property type="match status" value="1"/>
</dbReference>
<evidence type="ECO:0000256" key="7">
    <source>
        <dbReference type="PROSITE-ProRule" id="PRU01360"/>
    </source>
</evidence>
<dbReference type="InterPro" id="IPR036942">
    <property type="entry name" value="Beta-barrel_TonB_sf"/>
</dbReference>
<gene>
    <name evidence="10" type="ORF">OM075_17250</name>
</gene>
<evidence type="ECO:0000313" key="11">
    <source>
        <dbReference type="Proteomes" id="UP001209229"/>
    </source>
</evidence>
<comment type="caution">
    <text evidence="10">The sequence shown here is derived from an EMBL/GenBank/DDBJ whole genome shotgun (WGS) entry which is preliminary data.</text>
</comment>
<evidence type="ECO:0000259" key="9">
    <source>
        <dbReference type="Pfam" id="PF07715"/>
    </source>
</evidence>
<dbReference type="AlphaFoldDB" id="A0AAE3SG87"/>
<dbReference type="InterPro" id="IPR023997">
    <property type="entry name" value="TonB-dep_OMP_SusC/RagA_CS"/>
</dbReference>
<feature type="domain" description="TonB-dependent receptor plug" evidence="9">
    <location>
        <begin position="116"/>
        <end position="239"/>
    </location>
</feature>
<evidence type="ECO:0000256" key="1">
    <source>
        <dbReference type="ARBA" id="ARBA00004571"/>
    </source>
</evidence>
<name>A0AAE3SG87_9BACT</name>
<keyword evidence="8" id="KW-0732">Signal</keyword>
<dbReference type="Gene3D" id="2.170.130.10">
    <property type="entry name" value="TonB-dependent receptor, plug domain"/>
    <property type="match status" value="1"/>
</dbReference>
<keyword evidence="3 7" id="KW-1134">Transmembrane beta strand</keyword>
<evidence type="ECO:0000256" key="5">
    <source>
        <dbReference type="ARBA" id="ARBA00023136"/>
    </source>
</evidence>
<evidence type="ECO:0000256" key="4">
    <source>
        <dbReference type="ARBA" id="ARBA00022692"/>
    </source>
</evidence>
<dbReference type="Gene3D" id="2.60.40.1120">
    <property type="entry name" value="Carboxypeptidase-like, regulatory domain"/>
    <property type="match status" value="1"/>
</dbReference>
<comment type="similarity">
    <text evidence="7">Belongs to the TonB-dependent receptor family.</text>
</comment>
<organism evidence="10 11">
    <name type="scientific">Plebeiibacterium sediminum</name>
    <dbReference type="NCBI Taxonomy" id="2992112"/>
    <lineage>
        <taxon>Bacteria</taxon>
        <taxon>Pseudomonadati</taxon>
        <taxon>Bacteroidota</taxon>
        <taxon>Bacteroidia</taxon>
        <taxon>Marinilabiliales</taxon>
        <taxon>Marinilabiliaceae</taxon>
        <taxon>Plebeiibacterium</taxon>
    </lineage>
</organism>
<keyword evidence="6 7" id="KW-0998">Cell outer membrane</keyword>
<sequence length="1023" mass="112467">MIKNLIGLFLLVFLASATLVAQHTVTGKVIDSAGLPIPGVNVFEKENMSNGTITNFDGDYTLEVANAEGTLSFSFIGFQGLDEVIAGRSEVNVTLTEEVTGLDEVVVTALGIKREKKTLTYSSQEVSGEEMMKSKDVNFMSSLSGKTAGLEIKKSTSGAGGSTRTVLRGSKSVGQLSEPLYVIDGVPMVNRKTSQGGIWGGTDGGDGLSQINPDDIESINVLKGATASILYGSQGANGVVIITTKQGKAGKTSVSVSSSTTFESVMETPDLQFKYGARGNSNQSWATTAGNYEDNYVDDFFRTGYNTINNISVSSGTDKLTTYFSYGNTSAGGIIPNNHYNKHNFSFKQVAKIFDDKVTLTSNIMLTNEKTKNRSTAGYYYNPLTGLYMFPRDGAAPSRDVSLGKQPFSYYKNNYSYFDEERAMILQEWHDYDSGFQSNPYWLLKKQPREDVTNRVIASLSADYKITDKLSFKVRGNYDYAVKTYDQRYYAGGNPVNISRTGKWDYQHFTDRQAYTDGIFTYQNDFGNVSLGVIAGASYQVSILQDGIIAINPDAAGMDLIKPNIFALYNMAPTSIIKNSYGGKIIKEGAFANVQLGYKDMLFLDLSGRNDWSSTLATTGNESYFYPAVGVTGILSQMVDLPDWVTFAKVRGSGSQVNNDVPFGQMVQNSENDGTGLLVKNTRKPWKKGKPEQLVTYEVGTSWRFLESRLGIDFTYYDITSTRQALERTLPTDEQVGGFTSEYFNAGKITNKGIEVILDATPVKTGALTWKTAFNFALNRNKVVEFYPGDPDRFKNIGSADGYVSRITTGGSIGDLYVYKHIKNEQGQLLLNDDGTFRKTRDPELGGSINPDFTLGWNNSIDYKNWSFNFLVNSAFGGNAFSQTESMLDGYGVSQRSADARDRGYVAVNAVMPDGTAVTQMNPETYYKSIGGREGVSEHYLYDRTNIRLAQLALSYKFDTQKLGLPFVQSASLSVVGNNLFFIYKDAPFDPEMSMSTGLGSQSVDNFNLPSTRTYGFNLKLTF</sequence>
<comment type="subcellular location">
    <subcellularLocation>
        <location evidence="1 7">Cell outer membrane</location>
        <topology evidence="1 7">Multi-pass membrane protein</topology>
    </subcellularLocation>
</comment>
<proteinExistence type="inferred from homology"/>
<evidence type="ECO:0000313" key="10">
    <source>
        <dbReference type="EMBL" id="MCW3788218.1"/>
    </source>
</evidence>
<evidence type="ECO:0000256" key="3">
    <source>
        <dbReference type="ARBA" id="ARBA00022452"/>
    </source>
</evidence>
<dbReference type="Proteomes" id="UP001209229">
    <property type="component" value="Unassembled WGS sequence"/>
</dbReference>
<dbReference type="Gene3D" id="2.40.170.20">
    <property type="entry name" value="TonB-dependent receptor, beta-barrel domain"/>
    <property type="match status" value="1"/>
</dbReference>
<evidence type="ECO:0000256" key="2">
    <source>
        <dbReference type="ARBA" id="ARBA00022448"/>
    </source>
</evidence>
<keyword evidence="2 7" id="KW-0813">Transport</keyword>
<accession>A0AAE3SG87</accession>
<evidence type="ECO:0000256" key="6">
    <source>
        <dbReference type="ARBA" id="ARBA00023237"/>
    </source>
</evidence>
<evidence type="ECO:0000256" key="8">
    <source>
        <dbReference type="SAM" id="SignalP"/>
    </source>
</evidence>
<dbReference type="SUPFAM" id="SSF56935">
    <property type="entry name" value="Porins"/>
    <property type="match status" value="1"/>
</dbReference>
<dbReference type="InterPro" id="IPR037066">
    <property type="entry name" value="Plug_dom_sf"/>
</dbReference>
<dbReference type="InterPro" id="IPR023996">
    <property type="entry name" value="TonB-dep_OMP_SusC/RagA"/>
</dbReference>
<dbReference type="InterPro" id="IPR012910">
    <property type="entry name" value="Plug_dom"/>
</dbReference>
<dbReference type="NCBIfam" id="TIGR04056">
    <property type="entry name" value="OMP_RagA_SusC"/>
    <property type="match status" value="1"/>
</dbReference>
<dbReference type="NCBIfam" id="TIGR04057">
    <property type="entry name" value="SusC_RagA_signa"/>
    <property type="match status" value="1"/>
</dbReference>